<name>A0A7V4DDC4_9BACT</name>
<keyword evidence="4" id="KW-0175">Coiled coil</keyword>
<dbReference type="Gene3D" id="6.10.340.10">
    <property type="match status" value="1"/>
</dbReference>
<dbReference type="SMART" id="SM00283">
    <property type="entry name" value="MA"/>
    <property type="match status" value="1"/>
</dbReference>
<feature type="coiled-coil region" evidence="4">
    <location>
        <begin position="696"/>
        <end position="748"/>
    </location>
</feature>
<dbReference type="InterPro" id="IPR004089">
    <property type="entry name" value="MCPsignal_dom"/>
</dbReference>
<feature type="transmembrane region" description="Helical" evidence="5">
    <location>
        <begin position="12"/>
        <end position="32"/>
    </location>
</feature>
<dbReference type="AlphaFoldDB" id="A0A7V4DDC4"/>
<feature type="coiled-coil region" evidence="4">
    <location>
        <begin position="372"/>
        <end position="399"/>
    </location>
</feature>
<accession>A0A7V4DDC4</accession>
<dbReference type="SMART" id="SM00304">
    <property type="entry name" value="HAMP"/>
    <property type="match status" value="1"/>
</dbReference>
<feature type="transmembrane region" description="Helical" evidence="5">
    <location>
        <begin position="432"/>
        <end position="451"/>
    </location>
</feature>
<gene>
    <name evidence="8" type="ORF">ENV30_00475</name>
</gene>
<dbReference type="GO" id="GO:0007165">
    <property type="term" value="P:signal transduction"/>
    <property type="evidence" value="ECO:0007669"/>
    <property type="project" value="UniProtKB-KW"/>
</dbReference>
<evidence type="ECO:0000259" key="6">
    <source>
        <dbReference type="PROSITE" id="PS50111"/>
    </source>
</evidence>
<reference evidence="8" key="1">
    <citation type="journal article" date="2020" name="mSystems">
        <title>Genome- and Community-Level Interaction Insights into Carbon Utilization and Element Cycling Functions of Hydrothermarchaeota in Hydrothermal Sediment.</title>
        <authorList>
            <person name="Zhou Z."/>
            <person name="Liu Y."/>
            <person name="Xu W."/>
            <person name="Pan J."/>
            <person name="Luo Z.H."/>
            <person name="Li M."/>
        </authorList>
    </citation>
    <scope>NUCLEOTIDE SEQUENCE [LARGE SCALE GENOMIC DNA]</scope>
    <source>
        <strain evidence="8">SpSt-747</strain>
    </source>
</reference>
<proteinExistence type="inferred from homology"/>
<keyword evidence="5" id="KW-0472">Membrane</keyword>
<dbReference type="GO" id="GO:0016020">
    <property type="term" value="C:membrane"/>
    <property type="evidence" value="ECO:0007669"/>
    <property type="project" value="InterPro"/>
</dbReference>
<evidence type="ECO:0000256" key="4">
    <source>
        <dbReference type="SAM" id="Coils"/>
    </source>
</evidence>
<dbReference type="EMBL" id="DTFV01000007">
    <property type="protein sequence ID" value="HGI29789.1"/>
    <property type="molecule type" value="Genomic_DNA"/>
</dbReference>
<sequence>MILVLVRTRIYLGFFVLAVLAGVVGVMALFAFQRVQTSFVEVEKSFPLLLATSRLKGIVSQENALLSSYLLEEDPDRLEAMEVAFTALSDRSKMYLEAFRLGSTSEEFLARYGELWGKENFSYTLSPLPQGTVLAEELDRLWSLQNTYDEKARNLRSMWRERLVKLRARNDKAVATDKLSTSVFDFVKNVGEKLKGYAVPLGEVYRSLFEAAFCGDPYGQIRKGVGARLEDLKKSIEEAEFSEETKSRLLAKLSAFQEKCEEFAQALSTPEPGKRSDMFMEFNMAYQELQNGLEELRLDRWVERLNLFDRERKNFLLLGGEDKERARTLTESVLGSVKRFFEGDFLKLYASQAAQSFLEEHFRPLETSWQEVVQTDGELSSLEAQIATAMEEIRGVEGALTQAMDAMNQEVLSLFVRGVAAVEQTQRVFSQIFRFVAVAIVVIALVLSTVLSRGIVLPLRQGVAFAKRLEQGDLTGEITNLRRDEIGDLLSSLGQASSALRRFLLEVSSVAREMIAATENLHRASQEILTLGSQVAQAVAQVARGSEEQSQSLAGVARRMEELVAEVQAIDGEIAAQVERISETLQEVRKVEEQVALVGGNLEEVRRAVASAFSASERGQAILKDVVQSMRAIEESVFSVREIASKLGESSREIGSITDLITGIAEETNLLALNAAIEAARAGEAGRGFAVVAEEVRKLAEESAQAAQKIATLIQEVQRGVEKAVSSVEESRRRVEEGNRAVERAQLAFEDIYRANDIVTHETETITQSFALAEHSSRRITELVQEVMTVSEKNKLRTENIRRMVEEMSLALSNVAAISEENAAASQEVAASSEEQHAALQEIETTVANMARKAEMLKEGLARFTV</sequence>
<keyword evidence="5" id="KW-0812">Transmembrane</keyword>
<dbReference type="PANTHER" id="PTHR32089:SF112">
    <property type="entry name" value="LYSOZYME-LIKE PROTEIN-RELATED"/>
    <property type="match status" value="1"/>
</dbReference>
<protein>
    <submittedName>
        <fullName evidence="8">Methyl-accepting chemotaxis protein</fullName>
    </submittedName>
</protein>
<evidence type="ECO:0000313" key="8">
    <source>
        <dbReference type="EMBL" id="HGI29789.1"/>
    </source>
</evidence>
<dbReference type="PANTHER" id="PTHR32089">
    <property type="entry name" value="METHYL-ACCEPTING CHEMOTAXIS PROTEIN MCPB"/>
    <property type="match status" value="1"/>
</dbReference>
<feature type="domain" description="HAMP" evidence="7">
    <location>
        <begin position="453"/>
        <end position="505"/>
    </location>
</feature>
<feature type="domain" description="Methyl-accepting transducer" evidence="6">
    <location>
        <begin position="552"/>
        <end position="809"/>
    </location>
</feature>
<evidence type="ECO:0000259" key="7">
    <source>
        <dbReference type="PROSITE" id="PS50885"/>
    </source>
</evidence>
<dbReference type="PROSITE" id="PS50111">
    <property type="entry name" value="CHEMOTAXIS_TRANSDUC_2"/>
    <property type="match status" value="1"/>
</dbReference>
<dbReference type="Pfam" id="PF00015">
    <property type="entry name" value="MCPsignal"/>
    <property type="match status" value="1"/>
</dbReference>
<keyword evidence="5" id="KW-1133">Transmembrane helix</keyword>
<dbReference type="Gene3D" id="1.10.287.950">
    <property type="entry name" value="Methyl-accepting chemotaxis protein"/>
    <property type="match status" value="1"/>
</dbReference>
<dbReference type="CDD" id="cd06225">
    <property type="entry name" value="HAMP"/>
    <property type="match status" value="1"/>
</dbReference>
<comment type="similarity">
    <text evidence="2">Belongs to the methyl-accepting chemotaxis (MCP) protein family.</text>
</comment>
<dbReference type="CDD" id="cd11386">
    <property type="entry name" value="MCP_signal"/>
    <property type="match status" value="1"/>
</dbReference>
<organism evidence="8">
    <name type="scientific">Candidatus Caldatribacterium californiense</name>
    <dbReference type="NCBI Taxonomy" id="1454726"/>
    <lineage>
        <taxon>Bacteria</taxon>
        <taxon>Pseudomonadati</taxon>
        <taxon>Atribacterota</taxon>
        <taxon>Atribacteria</taxon>
        <taxon>Atribacterales</taxon>
        <taxon>Candidatus Caldatribacteriaceae</taxon>
        <taxon>Candidatus Caldatribacterium</taxon>
    </lineage>
</organism>
<keyword evidence="1 3" id="KW-0807">Transducer</keyword>
<evidence type="ECO:0000256" key="3">
    <source>
        <dbReference type="PROSITE-ProRule" id="PRU00284"/>
    </source>
</evidence>
<dbReference type="InterPro" id="IPR003660">
    <property type="entry name" value="HAMP_dom"/>
</dbReference>
<dbReference type="PROSITE" id="PS50885">
    <property type="entry name" value="HAMP"/>
    <property type="match status" value="1"/>
</dbReference>
<evidence type="ECO:0000256" key="2">
    <source>
        <dbReference type="ARBA" id="ARBA00029447"/>
    </source>
</evidence>
<feature type="coiled-coil region" evidence="4">
    <location>
        <begin position="815"/>
        <end position="860"/>
    </location>
</feature>
<evidence type="ECO:0000256" key="1">
    <source>
        <dbReference type="ARBA" id="ARBA00023224"/>
    </source>
</evidence>
<dbReference type="SUPFAM" id="SSF58104">
    <property type="entry name" value="Methyl-accepting chemotaxis protein (MCP) signaling domain"/>
    <property type="match status" value="2"/>
</dbReference>
<evidence type="ECO:0000256" key="5">
    <source>
        <dbReference type="SAM" id="Phobius"/>
    </source>
</evidence>
<comment type="caution">
    <text evidence="8">The sequence shown here is derived from an EMBL/GenBank/DDBJ whole genome shotgun (WGS) entry which is preliminary data.</text>
</comment>